<comment type="caution">
    <text evidence="2">The sequence shown here is derived from an EMBL/GenBank/DDBJ whole genome shotgun (WGS) entry which is preliminary data.</text>
</comment>
<organism evidence="2 3">
    <name type="scientific">Castanea mollissima</name>
    <name type="common">Chinese chestnut</name>
    <dbReference type="NCBI Taxonomy" id="60419"/>
    <lineage>
        <taxon>Eukaryota</taxon>
        <taxon>Viridiplantae</taxon>
        <taxon>Streptophyta</taxon>
        <taxon>Embryophyta</taxon>
        <taxon>Tracheophyta</taxon>
        <taxon>Spermatophyta</taxon>
        <taxon>Magnoliopsida</taxon>
        <taxon>eudicotyledons</taxon>
        <taxon>Gunneridae</taxon>
        <taxon>Pentapetalae</taxon>
        <taxon>rosids</taxon>
        <taxon>fabids</taxon>
        <taxon>Fagales</taxon>
        <taxon>Fagaceae</taxon>
        <taxon>Castanea</taxon>
    </lineage>
</organism>
<evidence type="ECO:0000313" key="3">
    <source>
        <dbReference type="Proteomes" id="UP000737018"/>
    </source>
</evidence>
<reference evidence="2" key="1">
    <citation type="submission" date="2020-03" db="EMBL/GenBank/DDBJ databases">
        <title>Castanea mollissima Vanexum genome sequencing.</title>
        <authorList>
            <person name="Staton M."/>
        </authorList>
    </citation>
    <scope>NUCLEOTIDE SEQUENCE</scope>
    <source>
        <tissue evidence="2">Leaf</tissue>
    </source>
</reference>
<protein>
    <submittedName>
        <fullName evidence="2">Uncharacterized protein</fullName>
    </submittedName>
</protein>
<evidence type="ECO:0000256" key="1">
    <source>
        <dbReference type="SAM" id="Phobius"/>
    </source>
</evidence>
<dbReference type="EMBL" id="JRKL02006946">
    <property type="protein sequence ID" value="KAF3948305.1"/>
    <property type="molecule type" value="Genomic_DNA"/>
</dbReference>
<keyword evidence="1" id="KW-1133">Transmembrane helix</keyword>
<feature type="transmembrane region" description="Helical" evidence="1">
    <location>
        <begin position="197"/>
        <end position="218"/>
    </location>
</feature>
<dbReference type="OrthoDB" id="10400678at2759"/>
<sequence length="220" mass="24046">MMGLSQSNPSGSDANESSLLDAEINGTYINTQISVILMNSSQGSSFCQQSIMKEIAQGESNRTDGGVVFRAANCGHALVDTSPELRQAGVSSHMKLLNWNTPIRLVKVIKELILIRISNFSQETQGIVDVPRDLSSSISSDFAQMFSLLQSIFKISLCIYKKILLFLPPSIRSKLDRTVVGVLLLAFFLGFKEILEVVCTLGVGGVFFVSILLCLWAMDC</sequence>
<proteinExistence type="predicted"/>
<dbReference type="AlphaFoldDB" id="A0A8J4QE04"/>
<name>A0A8J4QE04_9ROSI</name>
<evidence type="ECO:0000313" key="2">
    <source>
        <dbReference type="EMBL" id="KAF3948305.1"/>
    </source>
</evidence>
<dbReference type="Proteomes" id="UP000737018">
    <property type="component" value="Unassembled WGS sequence"/>
</dbReference>
<accession>A0A8J4QE04</accession>
<keyword evidence="3" id="KW-1185">Reference proteome</keyword>
<keyword evidence="1" id="KW-0472">Membrane</keyword>
<keyword evidence="1" id="KW-0812">Transmembrane</keyword>
<gene>
    <name evidence="2" type="ORF">CMV_025679</name>
</gene>